<reference evidence="1" key="1">
    <citation type="submission" date="2023-01" db="EMBL/GenBank/DDBJ databases">
        <title>Human gut microbiome strain richness.</title>
        <authorList>
            <person name="Chen-Liaw A."/>
        </authorList>
    </citation>
    <scope>NUCLEOTIDE SEQUENCE</scope>
    <source>
        <strain evidence="1">RTP21484st1_H11_RTP21484_190118</strain>
    </source>
</reference>
<comment type="caution">
    <text evidence="1">The sequence shown here is derived from an EMBL/GenBank/DDBJ whole genome shotgun (WGS) entry which is preliminary data.</text>
</comment>
<organism evidence="1 2">
    <name type="scientific">Mediterraneibacter gnavus</name>
    <name type="common">Ruminococcus gnavus</name>
    <dbReference type="NCBI Taxonomy" id="33038"/>
    <lineage>
        <taxon>Bacteria</taxon>
        <taxon>Bacillati</taxon>
        <taxon>Bacillota</taxon>
        <taxon>Clostridia</taxon>
        <taxon>Lachnospirales</taxon>
        <taxon>Lachnospiraceae</taxon>
        <taxon>Mediterraneibacter</taxon>
    </lineage>
</organism>
<proteinExistence type="predicted"/>
<dbReference type="EMBL" id="JAQMLA010000113">
    <property type="protein sequence ID" value="MDB8688679.1"/>
    <property type="molecule type" value="Genomic_DNA"/>
</dbReference>
<protein>
    <submittedName>
        <fullName evidence="1">Uncharacterized protein</fullName>
    </submittedName>
</protein>
<dbReference type="AlphaFoldDB" id="A0AAW6DII0"/>
<evidence type="ECO:0000313" key="1">
    <source>
        <dbReference type="EMBL" id="MDB8688679.1"/>
    </source>
</evidence>
<dbReference type="Proteomes" id="UP001212160">
    <property type="component" value="Unassembled WGS sequence"/>
</dbReference>
<accession>A0AAW6DII0</accession>
<evidence type="ECO:0000313" key="2">
    <source>
        <dbReference type="Proteomes" id="UP001212160"/>
    </source>
</evidence>
<gene>
    <name evidence="1" type="ORF">PNW85_18915</name>
</gene>
<name>A0AAW6DII0_MEDGN</name>
<dbReference type="RefSeq" id="WP_272108356.1">
    <property type="nucleotide sequence ID" value="NZ_JAQMLA010000113.1"/>
</dbReference>
<sequence length="90" mass="10382">MCMYCERRKDIKCGWEQPKLPYHNQKDILANLSGNVLENEKWDGVIHDYQTARPTLILTCPSYFDGEGVGTIYIPIKYCPECGRKLGKKV</sequence>